<dbReference type="InterPro" id="IPR036388">
    <property type="entry name" value="WH-like_DNA-bd_sf"/>
</dbReference>
<evidence type="ECO:0000313" key="4">
    <source>
        <dbReference type="Proteomes" id="UP000515981"/>
    </source>
</evidence>
<evidence type="ECO:0000256" key="1">
    <source>
        <dbReference type="SAM" id="MobiDB-lite"/>
    </source>
</evidence>
<dbReference type="Pfam" id="PF06970">
    <property type="entry name" value="RepA_N"/>
    <property type="match status" value="1"/>
</dbReference>
<dbReference type="KEGG" id="ssun:H9Q77_11455"/>
<dbReference type="EMBL" id="CP060633">
    <property type="protein sequence ID" value="QNM01710.1"/>
    <property type="molecule type" value="Genomic_DNA"/>
</dbReference>
<accession>A0A7G9FT28</accession>
<dbReference type="RefSeq" id="WP_249325625.1">
    <property type="nucleotide sequence ID" value="NZ_CP060633.1"/>
</dbReference>
<dbReference type="InterPro" id="IPR010724">
    <property type="entry name" value="RepA_N"/>
</dbReference>
<evidence type="ECO:0000313" key="3">
    <source>
        <dbReference type="EMBL" id="QNM01710.1"/>
    </source>
</evidence>
<feature type="compositionally biased region" description="Basic and acidic residues" evidence="1">
    <location>
        <begin position="151"/>
        <end position="166"/>
    </location>
</feature>
<protein>
    <submittedName>
        <fullName evidence="3">Replication initiator protein A</fullName>
    </submittedName>
</protein>
<organism evidence="3 4">
    <name type="scientific">Simiaoa sunii</name>
    <dbReference type="NCBI Taxonomy" id="2763672"/>
    <lineage>
        <taxon>Bacteria</taxon>
        <taxon>Bacillati</taxon>
        <taxon>Bacillota</taxon>
        <taxon>Clostridia</taxon>
        <taxon>Lachnospirales</taxon>
        <taxon>Lachnospiraceae</taxon>
        <taxon>Simiaoa</taxon>
    </lineage>
</organism>
<keyword evidence="4" id="KW-1185">Reference proteome</keyword>
<feature type="domain" description="Replication initiator A N-terminal" evidence="2">
    <location>
        <begin position="29"/>
        <end position="87"/>
    </location>
</feature>
<feature type="region of interest" description="Disordered" evidence="1">
    <location>
        <begin position="133"/>
        <end position="166"/>
    </location>
</feature>
<proteinExistence type="predicted"/>
<gene>
    <name evidence="3" type="ORF">H9Q77_11455</name>
</gene>
<dbReference type="AlphaFoldDB" id="A0A7G9FT28"/>
<dbReference type="Gene3D" id="1.10.10.10">
    <property type="entry name" value="Winged helix-like DNA-binding domain superfamily/Winged helix DNA-binding domain"/>
    <property type="match status" value="1"/>
</dbReference>
<sequence length="166" mass="18372">MTENNYQYLINGTRLTNYSVIPNTVCEMNISSTAKVIYAKLLNRAQLSAGNGFVDGLGRAYVIYTIEDLAKELGKCNSTIKDNLRELTRVGLIEKKRSSKSRANMIFVKVPGASIVGQFSACNVIENKPYKGSKTVLTSGGKPTPSYSNNNKREIPNYEYREGDSL</sequence>
<evidence type="ECO:0000259" key="2">
    <source>
        <dbReference type="Pfam" id="PF06970"/>
    </source>
</evidence>
<dbReference type="Proteomes" id="UP000515981">
    <property type="component" value="Chromosome"/>
</dbReference>
<reference evidence="3 4" key="1">
    <citation type="submission" date="2020-08" db="EMBL/GenBank/DDBJ databases">
        <authorList>
            <person name="Liu C."/>
            <person name="Sun Q."/>
        </authorList>
    </citation>
    <scope>NUCLEOTIDE SEQUENCE [LARGE SCALE GENOMIC DNA]</scope>
    <source>
        <strain evidence="3 4">NSJ-8</strain>
    </source>
</reference>
<name>A0A7G9FT28_9FIRM</name>